<evidence type="ECO:0000313" key="2">
    <source>
        <dbReference type="EMBL" id="MBB5721285.1"/>
    </source>
</evidence>
<evidence type="ECO:0000259" key="1">
    <source>
        <dbReference type="PROSITE" id="PS51186"/>
    </source>
</evidence>
<dbReference type="Pfam" id="PF00583">
    <property type="entry name" value="Acetyltransf_1"/>
    <property type="match status" value="1"/>
</dbReference>
<reference evidence="2 3" key="1">
    <citation type="submission" date="2020-08" db="EMBL/GenBank/DDBJ databases">
        <title>Genomic Encyclopedia of Type Strains, Phase IV (KMG-IV): sequencing the most valuable type-strain genomes for metagenomic binning, comparative biology and taxonomic classification.</title>
        <authorList>
            <person name="Goeker M."/>
        </authorList>
    </citation>
    <scope>NUCLEOTIDE SEQUENCE [LARGE SCALE GENOMIC DNA]</scope>
    <source>
        <strain evidence="2 3">DSM 101064</strain>
    </source>
</reference>
<name>A0A7W9EYM2_9RHOB</name>
<protein>
    <submittedName>
        <fullName evidence="2">L-amino acid N-acyltransferase YncA</fullName>
    </submittedName>
</protein>
<organism evidence="2 3">
    <name type="scientific">Yoonia ponticola</name>
    <dbReference type="NCBI Taxonomy" id="1524255"/>
    <lineage>
        <taxon>Bacteria</taxon>
        <taxon>Pseudomonadati</taxon>
        <taxon>Pseudomonadota</taxon>
        <taxon>Alphaproteobacteria</taxon>
        <taxon>Rhodobacterales</taxon>
        <taxon>Paracoccaceae</taxon>
        <taxon>Yoonia</taxon>
    </lineage>
</organism>
<dbReference type="SUPFAM" id="SSF55729">
    <property type="entry name" value="Acyl-CoA N-acyltransferases (Nat)"/>
    <property type="match status" value="1"/>
</dbReference>
<comment type="caution">
    <text evidence="2">The sequence shown here is derived from an EMBL/GenBank/DDBJ whole genome shotgun (WGS) entry which is preliminary data.</text>
</comment>
<dbReference type="AlphaFoldDB" id="A0A7W9EYM2"/>
<dbReference type="EMBL" id="JACIJM010000002">
    <property type="protein sequence ID" value="MBB5721285.1"/>
    <property type="molecule type" value="Genomic_DNA"/>
</dbReference>
<keyword evidence="2" id="KW-0808">Transferase</keyword>
<dbReference type="PROSITE" id="PS51186">
    <property type="entry name" value="GNAT"/>
    <property type="match status" value="1"/>
</dbReference>
<keyword evidence="3" id="KW-1185">Reference proteome</keyword>
<gene>
    <name evidence="2" type="ORF">FHS72_000892</name>
</gene>
<dbReference type="GO" id="GO:0016747">
    <property type="term" value="F:acyltransferase activity, transferring groups other than amino-acyl groups"/>
    <property type="evidence" value="ECO:0007669"/>
    <property type="project" value="InterPro"/>
</dbReference>
<dbReference type="Proteomes" id="UP000535415">
    <property type="component" value="Unassembled WGS sequence"/>
</dbReference>
<dbReference type="Gene3D" id="3.40.630.30">
    <property type="match status" value="1"/>
</dbReference>
<evidence type="ECO:0000313" key="3">
    <source>
        <dbReference type="Proteomes" id="UP000535415"/>
    </source>
</evidence>
<feature type="domain" description="N-acetyltransferase" evidence="1">
    <location>
        <begin position="2"/>
        <end position="155"/>
    </location>
</feature>
<accession>A0A7W9EYM2</accession>
<dbReference type="InterPro" id="IPR016181">
    <property type="entry name" value="Acyl_CoA_acyltransferase"/>
</dbReference>
<dbReference type="RefSeq" id="WP_183526161.1">
    <property type="nucleotide sequence ID" value="NZ_JACIJM010000002.1"/>
</dbReference>
<proteinExistence type="predicted"/>
<sequence>MLSARKTRESDIPDLVNLFNHTVRIGGTTAHEDEWDYATFKSHYFDDPAFVHTVLNGTKPVGFQAVFALPQNGLAIGSFTDQKAPVRGAGTVLFNATKTAAIANGFAFIDAKIRADNAPGLAYYSKMGFVDHHIDKGVPLKDGTPLDRVTKRLTL</sequence>
<keyword evidence="2" id="KW-0012">Acyltransferase</keyword>
<dbReference type="InterPro" id="IPR000182">
    <property type="entry name" value="GNAT_dom"/>
</dbReference>